<sequence length="55" mass="6230">MLRSVGKQNLEFIHYAASNPYPGISFRILQATLTWNFIHYAAGNPYPGISFSVNR</sequence>
<evidence type="ECO:0000313" key="1">
    <source>
        <dbReference type="EMBL" id="WQG92628.1"/>
    </source>
</evidence>
<protein>
    <submittedName>
        <fullName evidence="1">Uncharacterized protein</fullName>
    </submittedName>
</protein>
<dbReference type="EMBL" id="CP140154">
    <property type="protein sequence ID" value="WQG92628.1"/>
    <property type="molecule type" value="Genomic_DNA"/>
</dbReference>
<dbReference type="Proteomes" id="UP001326715">
    <property type="component" value="Chromosome"/>
</dbReference>
<dbReference type="RefSeq" id="WP_177318703.1">
    <property type="nucleotide sequence ID" value="NZ_CP139972.1"/>
</dbReference>
<organism evidence="1 2">
    <name type="scientific">Chitinophaga sancti</name>
    <dbReference type="NCBI Taxonomy" id="1004"/>
    <lineage>
        <taxon>Bacteria</taxon>
        <taxon>Pseudomonadati</taxon>
        <taxon>Bacteroidota</taxon>
        <taxon>Chitinophagia</taxon>
        <taxon>Chitinophagales</taxon>
        <taxon>Chitinophagaceae</taxon>
        <taxon>Chitinophaga</taxon>
    </lineage>
</organism>
<keyword evidence="2" id="KW-1185">Reference proteome</keyword>
<evidence type="ECO:0000313" key="2">
    <source>
        <dbReference type="Proteomes" id="UP001326715"/>
    </source>
</evidence>
<accession>A0ABZ0XQX8</accession>
<gene>
    <name evidence="1" type="ORF">SR876_14010</name>
</gene>
<name>A0ABZ0XQX8_9BACT</name>
<reference evidence="1 2" key="1">
    <citation type="submission" date="2023-11" db="EMBL/GenBank/DDBJ databases">
        <title>MicrobeMod: A computational toolkit for identifying prokaryotic methylation and restriction-modification with nanopore sequencing.</title>
        <authorList>
            <person name="Crits-Christoph A."/>
            <person name="Kang S.C."/>
            <person name="Lee H."/>
            <person name="Ostrov N."/>
        </authorList>
    </citation>
    <scope>NUCLEOTIDE SEQUENCE [LARGE SCALE GENOMIC DNA]</scope>
    <source>
        <strain evidence="1 2">ATCC 23090</strain>
    </source>
</reference>
<proteinExistence type="predicted"/>